<keyword evidence="2" id="KW-1185">Reference proteome</keyword>
<dbReference type="Proteomes" id="UP000828941">
    <property type="component" value="Chromosome 6"/>
</dbReference>
<accession>A0ACB9NLW4</accession>
<evidence type="ECO:0000313" key="2">
    <source>
        <dbReference type="Proteomes" id="UP000828941"/>
    </source>
</evidence>
<name>A0ACB9NLW4_BAUVA</name>
<proteinExistence type="predicted"/>
<organism evidence="1 2">
    <name type="scientific">Bauhinia variegata</name>
    <name type="common">Purple orchid tree</name>
    <name type="synonym">Phanera variegata</name>
    <dbReference type="NCBI Taxonomy" id="167791"/>
    <lineage>
        <taxon>Eukaryota</taxon>
        <taxon>Viridiplantae</taxon>
        <taxon>Streptophyta</taxon>
        <taxon>Embryophyta</taxon>
        <taxon>Tracheophyta</taxon>
        <taxon>Spermatophyta</taxon>
        <taxon>Magnoliopsida</taxon>
        <taxon>eudicotyledons</taxon>
        <taxon>Gunneridae</taxon>
        <taxon>Pentapetalae</taxon>
        <taxon>rosids</taxon>
        <taxon>fabids</taxon>
        <taxon>Fabales</taxon>
        <taxon>Fabaceae</taxon>
        <taxon>Cercidoideae</taxon>
        <taxon>Cercideae</taxon>
        <taxon>Bauhiniinae</taxon>
        <taxon>Bauhinia</taxon>
    </lineage>
</organism>
<comment type="caution">
    <text evidence="1">The sequence shown here is derived from an EMBL/GenBank/DDBJ whole genome shotgun (WGS) entry which is preliminary data.</text>
</comment>
<sequence length="152" mass="16844">MVVHLAPGNTYGTLADGILRHRSLSDVESFKEETFSEMRTLMLSSISECTQILVKHQFARGLCADRTAALVDYFLSQRTIQAKNYLNAVSGSVMLGRPAMPASVLRFHSKSSEPLRTYFNGVSDQLFYITILGPYIRYNVLGILVRGGCAFG</sequence>
<reference evidence="1 2" key="1">
    <citation type="journal article" date="2022" name="DNA Res.">
        <title>Chromosomal-level genome assembly of the orchid tree Bauhinia variegata (Leguminosae; Cercidoideae) supports the allotetraploid origin hypothesis of Bauhinia.</title>
        <authorList>
            <person name="Zhong Y."/>
            <person name="Chen Y."/>
            <person name="Zheng D."/>
            <person name="Pang J."/>
            <person name="Liu Y."/>
            <person name="Luo S."/>
            <person name="Meng S."/>
            <person name="Qian L."/>
            <person name="Wei D."/>
            <person name="Dai S."/>
            <person name="Zhou R."/>
        </authorList>
    </citation>
    <scope>NUCLEOTIDE SEQUENCE [LARGE SCALE GENOMIC DNA]</scope>
    <source>
        <strain evidence="1">BV-YZ2020</strain>
    </source>
</reference>
<dbReference type="EMBL" id="CM039431">
    <property type="protein sequence ID" value="KAI4336737.1"/>
    <property type="molecule type" value="Genomic_DNA"/>
</dbReference>
<evidence type="ECO:0000313" key="1">
    <source>
        <dbReference type="EMBL" id="KAI4336737.1"/>
    </source>
</evidence>
<gene>
    <name evidence="1" type="ORF">L6164_015227</name>
</gene>
<protein>
    <submittedName>
        <fullName evidence="1">Uncharacterized protein</fullName>
    </submittedName>
</protein>